<name>A0A5B7BG02_DAVIN</name>
<gene>
    <name evidence="1" type="ORF">Din_037301</name>
</gene>
<proteinExistence type="predicted"/>
<sequence>MSASCCHALSHRPSLLSPPIYRVRALKLSKTPLPLNWTSLIVNSLSRSSENKWRFSCFRREDSSSEFLEFECEEEKLADDSVNPKFNQPNVVKDDWVSNLRKNVVTKKSATRCW</sequence>
<reference evidence="1" key="1">
    <citation type="submission" date="2019-08" db="EMBL/GenBank/DDBJ databases">
        <title>Reference gene set and small RNA set construction with multiple tissues from Davidia involucrata Baill.</title>
        <authorList>
            <person name="Yang H."/>
            <person name="Zhou C."/>
            <person name="Li G."/>
            <person name="Wang J."/>
            <person name="Gao P."/>
            <person name="Wang M."/>
            <person name="Wang R."/>
            <person name="Zhao Y."/>
        </authorList>
    </citation>
    <scope>NUCLEOTIDE SEQUENCE</scope>
    <source>
        <tissue evidence="1">Mixed with DoveR01_LX</tissue>
    </source>
</reference>
<protein>
    <submittedName>
        <fullName evidence="1">Uncharacterized protein</fullName>
    </submittedName>
</protein>
<evidence type="ECO:0000313" key="1">
    <source>
        <dbReference type="EMBL" id="MPA67860.1"/>
    </source>
</evidence>
<dbReference type="AlphaFoldDB" id="A0A5B7BG02"/>
<organism evidence="1">
    <name type="scientific">Davidia involucrata</name>
    <name type="common">Dove tree</name>
    <dbReference type="NCBI Taxonomy" id="16924"/>
    <lineage>
        <taxon>Eukaryota</taxon>
        <taxon>Viridiplantae</taxon>
        <taxon>Streptophyta</taxon>
        <taxon>Embryophyta</taxon>
        <taxon>Tracheophyta</taxon>
        <taxon>Spermatophyta</taxon>
        <taxon>Magnoliopsida</taxon>
        <taxon>eudicotyledons</taxon>
        <taxon>Gunneridae</taxon>
        <taxon>Pentapetalae</taxon>
        <taxon>asterids</taxon>
        <taxon>Cornales</taxon>
        <taxon>Nyssaceae</taxon>
        <taxon>Davidia</taxon>
    </lineage>
</organism>
<dbReference type="EMBL" id="GHES01037301">
    <property type="protein sequence ID" value="MPA67860.1"/>
    <property type="molecule type" value="Transcribed_RNA"/>
</dbReference>
<accession>A0A5B7BG02</accession>